<evidence type="ECO:0000256" key="10">
    <source>
        <dbReference type="ARBA" id="ARBA00023136"/>
    </source>
</evidence>
<dbReference type="eggNOG" id="COG2205">
    <property type="taxonomic scope" value="Bacteria"/>
</dbReference>
<dbReference type="Pfam" id="PF00512">
    <property type="entry name" value="HisKA"/>
    <property type="match status" value="1"/>
</dbReference>
<dbReference type="eggNOG" id="COG0784">
    <property type="taxonomic scope" value="Bacteria"/>
</dbReference>
<keyword evidence="10" id="KW-0472">Membrane</keyword>
<dbReference type="PROSITE" id="PS50109">
    <property type="entry name" value="HIS_KIN"/>
    <property type="match status" value="1"/>
</dbReference>
<dbReference type="CDD" id="cd00130">
    <property type="entry name" value="PAS"/>
    <property type="match status" value="1"/>
</dbReference>
<dbReference type="InterPro" id="IPR011006">
    <property type="entry name" value="CheY-like_superfamily"/>
</dbReference>
<feature type="domain" description="PAS" evidence="15">
    <location>
        <begin position="139"/>
        <end position="192"/>
    </location>
</feature>
<comment type="catalytic activity">
    <reaction evidence="1">
        <text>ATP + protein L-histidine = ADP + protein N-phospho-L-histidine.</text>
        <dbReference type="EC" id="2.7.13.3"/>
    </reaction>
</comment>
<dbReference type="InterPro" id="IPR005467">
    <property type="entry name" value="His_kinase_dom"/>
</dbReference>
<evidence type="ECO:0000256" key="2">
    <source>
        <dbReference type="ARBA" id="ARBA00004370"/>
    </source>
</evidence>
<dbReference type="PROSITE" id="PS50110">
    <property type="entry name" value="RESPONSE_REGULATORY"/>
    <property type="match status" value="2"/>
</dbReference>
<accession>D7A037</accession>
<dbReference type="PANTHER" id="PTHR43047:SF72">
    <property type="entry name" value="OSMOSENSING HISTIDINE PROTEIN KINASE SLN1"/>
    <property type="match status" value="1"/>
</dbReference>
<dbReference type="InterPro" id="IPR001789">
    <property type="entry name" value="Sig_transdc_resp-reg_receiver"/>
</dbReference>
<feature type="domain" description="Response regulatory" evidence="14">
    <location>
        <begin position="529"/>
        <end position="642"/>
    </location>
</feature>
<evidence type="ECO:0000256" key="8">
    <source>
        <dbReference type="ARBA" id="ARBA00022840"/>
    </source>
</evidence>
<dbReference type="eggNOG" id="COG0745">
    <property type="taxonomic scope" value="Bacteria"/>
</dbReference>
<evidence type="ECO:0000256" key="11">
    <source>
        <dbReference type="ARBA" id="ARBA00023306"/>
    </source>
</evidence>
<evidence type="ECO:0000259" key="13">
    <source>
        <dbReference type="PROSITE" id="PS50109"/>
    </source>
</evidence>
<dbReference type="NCBIfam" id="TIGR00229">
    <property type="entry name" value="sensory_box"/>
    <property type="match status" value="2"/>
</dbReference>
<dbReference type="InterPro" id="IPR004358">
    <property type="entry name" value="Sig_transdc_His_kin-like_C"/>
</dbReference>
<dbReference type="GO" id="GO:0005524">
    <property type="term" value="F:ATP binding"/>
    <property type="evidence" value="ECO:0007669"/>
    <property type="project" value="UniProtKB-KW"/>
</dbReference>
<dbReference type="InterPro" id="IPR036890">
    <property type="entry name" value="HATPase_C_sf"/>
</dbReference>
<dbReference type="HOGENOM" id="CLU_000445_114_15_5"/>
<dbReference type="GO" id="GO:0000155">
    <property type="term" value="F:phosphorelay sensor kinase activity"/>
    <property type="evidence" value="ECO:0007669"/>
    <property type="project" value="InterPro"/>
</dbReference>
<dbReference type="SUPFAM" id="SSF55785">
    <property type="entry name" value="PYP-like sensor domain (PAS domain)"/>
    <property type="match status" value="2"/>
</dbReference>
<keyword evidence="9" id="KW-0902">Two-component regulatory system</keyword>
<evidence type="ECO:0000256" key="12">
    <source>
        <dbReference type="PROSITE-ProRule" id="PRU00169"/>
    </source>
</evidence>
<organism evidence="17 18">
    <name type="scientific">Ancylobacter novellus (strain ATCC 8093 / DSM 506 / JCM 20403 / CCM 1077 / IAM 12100 / NBRC 12443 / NCIMB 10456)</name>
    <name type="common">Starkeya novella</name>
    <dbReference type="NCBI Taxonomy" id="639283"/>
    <lineage>
        <taxon>Bacteria</taxon>
        <taxon>Pseudomonadati</taxon>
        <taxon>Pseudomonadota</taxon>
        <taxon>Alphaproteobacteria</taxon>
        <taxon>Hyphomicrobiales</taxon>
        <taxon>Xanthobacteraceae</taxon>
        <taxon>Ancylobacter</taxon>
    </lineage>
</organism>
<dbReference type="Gene3D" id="3.30.565.10">
    <property type="entry name" value="Histidine kinase-like ATPase, C-terminal domain"/>
    <property type="match status" value="1"/>
</dbReference>
<dbReference type="EMBL" id="CP002026">
    <property type="protein sequence ID" value="ADH89298.1"/>
    <property type="molecule type" value="Genomic_DNA"/>
</dbReference>
<dbReference type="Pfam" id="PF00072">
    <property type="entry name" value="Response_reg"/>
    <property type="match status" value="2"/>
</dbReference>
<keyword evidence="5" id="KW-0808">Transferase</keyword>
<dbReference type="InterPro" id="IPR000014">
    <property type="entry name" value="PAS"/>
</dbReference>
<feature type="domain" description="Response regulatory" evidence="14">
    <location>
        <begin position="649"/>
        <end position="766"/>
    </location>
</feature>
<dbReference type="GO" id="GO:0009927">
    <property type="term" value="F:histidine phosphotransfer kinase activity"/>
    <property type="evidence" value="ECO:0007669"/>
    <property type="project" value="TreeGrafter"/>
</dbReference>
<evidence type="ECO:0000256" key="4">
    <source>
        <dbReference type="ARBA" id="ARBA00022553"/>
    </source>
</evidence>
<evidence type="ECO:0000313" key="18">
    <source>
        <dbReference type="Proteomes" id="UP000006633"/>
    </source>
</evidence>
<dbReference type="SUPFAM" id="SSF52172">
    <property type="entry name" value="CheY-like"/>
    <property type="match status" value="2"/>
</dbReference>
<reference evidence="17 18" key="1">
    <citation type="journal article" date="2012" name="Stand. Genomic Sci.">
        <title>Complete genome sequence of the facultatively chemolithoautotrophic and methylotrophic alpha Proteobacterium Starkeya novella type strain (ATCC 8093(T)).</title>
        <authorList>
            <person name="Kappler U."/>
            <person name="Davenport K."/>
            <person name="Beatson S."/>
            <person name="Lucas S."/>
            <person name="Lapidus A."/>
            <person name="Copeland A."/>
            <person name="Berry K.W."/>
            <person name="Glavina Del Rio T."/>
            <person name="Hammon N."/>
            <person name="Dalin E."/>
            <person name="Tice H."/>
            <person name="Pitluck S."/>
            <person name="Richardson P."/>
            <person name="Bruce D."/>
            <person name="Goodwin L.A."/>
            <person name="Han C."/>
            <person name="Tapia R."/>
            <person name="Detter J.C."/>
            <person name="Chang Y.J."/>
            <person name="Jeffries C.D."/>
            <person name="Land M."/>
            <person name="Hauser L."/>
            <person name="Kyrpides N.C."/>
            <person name="Goker M."/>
            <person name="Ivanova N."/>
            <person name="Klenk H.P."/>
            <person name="Woyke T."/>
        </authorList>
    </citation>
    <scope>NUCLEOTIDE SEQUENCE [LARGE SCALE GENOMIC DNA]</scope>
    <source>
        <strain evidence="18">ATCC 8093 / DSM 506 / JCM 20403 / CCM 1077 / IAM 12100 / NBRC 12443 / NCIMB 10456</strain>
    </source>
</reference>
<dbReference type="FunFam" id="1.10.287.130:FF:000038">
    <property type="entry name" value="Sensory transduction histidine kinase"/>
    <property type="match status" value="1"/>
</dbReference>
<sequence>MDGKMPEDVDGSREARLLRATLENMAQGVAMYDAEHRLVTWNQLFREYLDMPEEFLGSEHTFEDYIRYLALRGEFGEVDIEQTLARRIAQLKTSHRFERIRPDGTVLEVRRDPVPGGGFIAIYTDITERKQAEMKLREDEERFRAIDAAAPVGLVIVDADDHTVLHLNPSFCELVGKQADEVLGQPLDDVLHDPANGDALVAIVDARSSERKEFQFIRPDGTTRWTMVSQVPLDFRGEKAVICSFVDISDRVRAEQQLREAKEAAESASRVKSAFLANMSHELRTPLNAIIGYSEILSEDAADDGNTAMVADLDKIQSAGKHLLGLINDILDLSKIEAGRMDVYLEQVFLTRMVDEVKTIVGPMMQKNANQLVVECPVDIGTLRTDLTKLKQSLINLLSNAAKFTKEGTVTLRISRDAMPDGSSAIRFDVSDSGIGMTEEQMGRLFQAFTQADSSTTRNFGGTGLGLTITKHFVAMLGGTIAVASEAGRGSTFTIELPVDAKGLPAEAGEVGEVEIVDPGAPAQAGAITVLVVDDDPVVHEVLAATLGKEGYLLRHARDGGEALAIMRKEPPDIVTLDVMMPKIDGWSVLGIMKSEPELEHIPVIMLTIVDDRTLGYSLGASEYMTKPIDRQRLIALIHKFAPGHEDGTVLVVDDDPEVRALVRATIEDVGLAVAEAENGQAALDWLEEHHPPALVLLDLMMPVMDGFAFLEKVRAMAKFTELPIVVLTAKELTTSERDFLARNTLLILSKSAQPIGTLGSALAAIAGKGAIPGAAGSRALSDSRS</sequence>
<dbReference type="PRINTS" id="PR00344">
    <property type="entry name" value="BCTRLSENSOR"/>
</dbReference>
<dbReference type="Pfam" id="PF12860">
    <property type="entry name" value="PAS_7"/>
    <property type="match status" value="1"/>
</dbReference>
<dbReference type="SUPFAM" id="SSF47384">
    <property type="entry name" value="Homodimeric domain of signal transducing histidine kinase"/>
    <property type="match status" value="1"/>
</dbReference>
<evidence type="ECO:0000259" key="14">
    <source>
        <dbReference type="PROSITE" id="PS50110"/>
    </source>
</evidence>
<proteinExistence type="predicted"/>
<evidence type="ECO:0000256" key="5">
    <source>
        <dbReference type="ARBA" id="ARBA00022679"/>
    </source>
</evidence>
<feature type="modified residue" description="4-aspartylphosphate" evidence="12">
    <location>
        <position position="578"/>
    </location>
</feature>
<feature type="domain" description="PAC" evidence="16">
    <location>
        <begin position="210"/>
        <end position="260"/>
    </location>
</feature>
<evidence type="ECO:0000256" key="7">
    <source>
        <dbReference type="ARBA" id="ARBA00022777"/>
    </source>
</evidence>
<name>D7A037_ANCN5</name>
<dbReference type="RefSeq" id="WP_013166802.1">
    <property type="nucleotide sequence ID" value="NC_014217.1"/>
</dbReference>
<dbReference type="CDD" id="cd00082">
    <property type="entry name" value="HisKA"/>
    <property type="match status" value="1"/>
</dbReference>
<dbReference type="Gene3D" id="1.10.287.130">
    <property type="match status" value="1"/>
</dbReference>
<dbReference type="InterPro" id="IPR003661">
    <property type="entry name" value="HisK_dim/P_dom"/>
</dbReference>
<keyword evidence="8" id="KW-0067">ATP-binding</keyword>
<keyword evidence="11" id="KW-0131">Cell cycle</keyword>
<dbReference type="InterPro" id="IPR036097">
    <property type="entry name" value="HisK_dim/P_sf"/>
</dbReference>
<keyword evidence="18" id="KW-1185">Reference proteome</keyword>
<keyword evidence="4 12" id="KW-0597">Phosphoprotein</keyword>
<evidence type="ECO:0000256" key="9">
    <source>
        <dbReference type="ARBA" id="ARBA00023012"/>
    </source>
</evidence>
<protein>
    <recommendedName>
        <fullName evidence="3">histidine kinase</fullName>
        <ecNumber evidence="3">2.7.13.3</ecNumber>
    </recommendedName>
</protein>
<dbReference type="SMART" id="SM00388">
    <property type="entry name" value="HisKA"/>
    <property type="match status" value="1"/>
</dbReference>
<dbReference type="InterPro" id="IPR035965">
    <property type="entry name" value="PAS-like_dom_sf"/>
</dbReference>
<dbReference type="KEGG" id="sno:Snov_1999"/>
<dbReference type="STRING" id="639283.Snov_1999"/>
<keyword evidence="6" id="KW-0547">Nucleotide-binding</keyword>
<dbReference type="CDD" id="cd16922">
    <property type="entry name" value="HATPase_EvgS-ArcB-TorS-like"/>
    <property type="match status" value="1"/>
</dbReference>
<dbReference type="PROSITE" id="PS50113">
    <property type="entry name" value="PAC"/>
    <property type="match status" value="1"/>
</dbReference>
<dbReference type="PROSITE" id="PS50112">
    <property type="entry name" value="PAS"/>
    <property type="match status" value="1"/>
</dbReference>
<evidence type="ECO:0000256" key="1">
    <source>
        <dbReference type="ARBA" id="ARBA00000085"/>
    </source>
</evidence>
<dbReference type="SMART" id="SM00387">
    <property type="entry name" value="HATPase_c"/>
    <property type="match status" value="1"/>
</dbReference>
<dbReference type="Pfam" id="PF02518">
    <property type="entry name" value="HATPase_c"/>
    <property type="match status" value="1"/>
</dbReference>
<dbReference type="SMART" id="SM00091">
    <property type="entry name" value="PAS"/>
    <property type="match status" value="2"/>
</dbReference>
<dbReference type="SMART" id="SM00448">
    <property type="entry name" value="REC"/>
    <property type="match status" value="2"/>
</dbReference>
<evidence type="ECO:0000313" key="17">
    <source>
        <dbReference type="EMBL" id="ADH89298.1"/>
    </source>
</evidence>
<gene>
    <name evidence="17" type="ordered locus">Snov_1999</name>
</gene>
<dbReference type="Pfam" id="PF13426">
    <property type="entry name" value="PAS_9"/>
    <property type="match status" value="1"/>
</dbReference>
<dbReference type="SUPFAM" id="SSF55874">
    <property type="entry name" value="ATPase domain of HSP90 chaperone/DNA topoisomerase II/histidine kinase"/>
    <property type="match status" value="1"/>
</dbReference>
<dbReference type="Gene3D" id="3.40.50.2300">
    <property type="match status" value="2"/>
</dbReference>
<dbReference type="FunFam" id="3.30.565.10:FF:000010">
    <property type="entry name" value="Sensor histidine kinase RcsC"/>
    <property type="match status" value="1"/>
</dbReference>
<feature type="modified residue" description="4-aspartylphosphate" evidence="12">
    <location>
        <position position="699"/>
    </location>
</feature>
<dbReference type="PANTHER" id="PTHR43047">
    <property type="entry name" value="TWO-COMPONENT HISTIDINE PROTEIN KINASE"/>
    <property type="match status" value="1"/>
</dbReference>
<dbReference type="AlphaFoldDB" id="D7A037"/>
<dbReference type="InterPro" id="IPR003594">
    <property type="entry name" value="HATPase_dom"/>
</dbReference>
<dbReference type="GO" id="GO:0005886">
    <property type="term" value="C:plasma membrane"/>
    <property type="evidence" value="ECO:0007669"/>
    <property type="project" value="TreeGrafter"/>
</dbReference>
<evidence type="ECO:0000256" key="3">
    <source>
        <dbReference type="ARBA" id="ARBA00012438"/>
    </source>
</evidence>
<feature type="domain" description="Histidine kinase" evidence="13">
    <location>
        <begin position="278"/>
        <end position="501"/>
    </location>
</feature>
<keyword evidence="7 17" id="KW-0418">Kinase</keyword>
<evidence type="ECO:0000256" key="6">
    <source>
        <dbReference type="ARBA" id="ARBA00022741"/>
    </source>
</evidence>
<dbReference type="EC" id="2.7.13.3" evidence="3"/>
<dbReference type="Gene3D" id="3.30.450.20">
    <property type="entry name" value="PAS domain"/>
    <property type="match status" value="2"/>
</dbReference>
<comment type="subcellular location">
    <subcellularLocation>
        <location evidence="2">Membrane</location>
    </subcellularLocation>
</comment>
<evidence type="ECO:0000259" key="16">
    <source>
        <dbReference type="PROSITE" id="PS50113"/>
    </source>
</evidence>
<dbReference type="InterPro" id="IPR000700">
    <property type="entry name" value="PAS-assoc_C"/>
</dbReference>
<dbReference type="Proteomes" id="UP000006633">
    <property type="component" value="Chromosome"/>
</dbReference>
<evidence type="ECO:0000259" key="15">
    <source>
        <dbReference type="PROSITE" id="PS50112"/>
    </source>
</evidence>